<evidence type="ECO:0000259" key="4">
    <source>
        <dbReference type="Pfam" id="PF04542"/>
    </source>
</evidence>
<dbReference type="OrthoDB" id="9782703at2"/>
<accession>A0A9X0YW49</accession>
<dbReference type="GO" id="GO:0006352">
    <property type="term" value="P:DNA-templated transcription initiation"/>
    <property type="evidence" value="ECO:0007669"/>
    <property type="project" value="InterPro"/>
</dbReference>
<sequence>MKEIGKRTMRQVKKGNVKAFQKIVEHYRQSVYNICILMIGNEEKAEELASDTFLYAHAHMNDFLKSNKRFSIWLYQSMVILAQERLKEGLNLDEVTSAKGILPLLLNVPFNKRVAIIMDAWYHLSDQEISEVLHTTKSEVQTFIYEGREKFSEVLRCMDSVEKENLLRRIG</sequence>
<gene>
    <name evidence="5" type="ORF">J2Z64_003866</name>
</gene>
<feature type="domain" description="RNA polymerase sigma-70 region 2" evidence="4">
    <location>
        <begin position="23"/>
        <end position="83"/>
    </location>
</feature>
<evidence type="ECO:0000256" key="3">
    <source>
        <dbReference type="ARBA" id="ARBA00023163"/>
    </source>
</evidence>
<comment type="caution">
    <text evidence="5">The sequence shown here is derived from an EMBL/GenBank/DDBJ whole genome shotgun (WGS) entry which is preliminary data.</text>
</comment>
<keyword evidence="2" id="KW-0731">Sigma factor</keyword>
<dbReference type="PANTHER" id="PTHR43133">
    <property type="entry name" value="RNA POLYMERASE ECF-TYPE SIGMA FACTO"/>
    <property type="match status" value="1"/>
</dbReference>
<dbReference type="InterPro" id="IPR039425">
    <property type="entry name" value="RNA_pol_sigma-70-like"/>
</dbReference>
<protein>
    <submittedName>
        <fullName evidence="5">RNA polymerase sigma-70 factor (ECF subfamily)</fullName>
    </submittedName>
</protein>
<dbReference type="Proteomes" id="UP001138793">
    <property type="component" value="Unassembled WGS sequence"/>
</dbReference>
<keyword evidence="1" id="KW-0805">Transcription regulation</keyword>
<evidence type="ECO:0000313" key="6">
    <source>
        <dbReference type="Proteomes" id="UP001138793"/>
    </source>
</evidence>
<keyword evidence="6" id="KW-1185">Reference proteome</keyword>
<dbReference type="InterPro" id="IPR007627">
    <property type="entry name" value="RNA_pol_sigma70_r2"/>
</dbReference>
<dbReference type="AlphaFoldDB" id="A0A9X0YW49"/>
<name>A0A9X0YW49_9BACI</name>
<keyword evidence="3" id="KW-0804">Transcription</keyword>
<dbReference type="InterPro" id="IPR013325">
    <property type="entry name" value="RNA_pol_sigma_r2"/>
</dbReference>
<organism evidence="5 6">
    <name type="scientific">Oceanobacillus polygoni</name>
    <dbReference type="NCBI Taxonomy" id="1235259"/>
    <lineage>
        <taxon>Bacteria</taxon>
        <taxon>Bacillati</taxon>
        <taxon>Bacillota</taxon>
        <taxon>Bacilli</taxon>
        <taxon>Bacillales</taxon>
        <taxon>Bacillaceae</taxon>
        <taxon>Oceanobacillus</taxon>
    </lineage>
</organism>
<reference evidence="5" key="1">
    <citation type="submission" date="2021-03" db="EMBL/GenBank/DDBJ databases">
        <title>Genomic Encyclopedia of Type Strains, Phase IV (KMG-IV): sequencing the most valuable type-strain genomes for metagenomic binning, comparative biology and taxonomic classification.</title>
        <authorList>
            <person name="Goeker M."/>
        </authorList>
    </citation>
    <scope>NUCLEOTIDE SEQUENCE</scope>
    <source>
        <strain evidence="5">DSM 107338</strain>
    </source>
</reference>
<dbReference type="EMBL" id="JAGGMB010000018">
    <property type="protein sequence ID" value="MBP2079567.1"/>
    <property type="molecule type" value="Genomic_DNA"/>
</dbReference>
<evidence type="ECO:0000313" key="5">
    <source>
        <dbReference type="EMBL" id="MBP2079567.1"/>
    </source>
</evidence>
<evidence type="ECO:0000256" key="2">
    <source>
        <dbReference type="ARBA" id="ARBA00023082"/>
    </source>
</evidence>
<proteinExistence type="predicted"/>
<dbReference type="PANTHER" id="PTHR43133:SF60">
    <property type="entry name" value="RNA POLYMERASE SIGMA FACTOR SIGV"/>
    <property type="match status" value="1"/>
</dbReference>
<evidence type="ECO:0000256" key="1">
    <source>
        <dbReference type="ARBA" id="ARBA00023015"/>
    </source>
</evidence>
<dbReference type="Gene3D" id="1.10.1740.10">
    <property type="match status" value="1"/>
</dbReference>
<dbReference type="GO" id="GO:0016987">
    <property type="term" value="F:sigma factor activity"/>
    <property type="evidence" value="ECO:0007669"/>
    <property type="project" value="UniProtKB-KW"/>
</dbReference>
<dbReference type="SUPFAM" id="SSF88946">
    <property type="entry name" value="Sigma2 domain of RNA polymerase sigma factors"/>
    <property type="match status" value="1"/>
</dbReference>
<dbReference type="Pfam" id="PF04542">
    <property type="entry name" value="Sigma70_r2"/>
    <property type="match status" value="1"/>
</dbReference>
<dbReference type="RefSeq" id="WP_149472783.1">
    <property type="nucleotide sequence ID" value="NZ_JAGGMB010000018.1"/>
</dbReference>